<evidence type="ECO:0000256" key="1">
    <source>
        <dbReference type="ARBA" id="ARBA00001933"/>
    </source>
</evidence>
<reference evidence="6" key="1">
    <citation type="submission" date="2019-10" db="EMBL/GenBank/DDBJ databases">
        <authorList>
            <consortium name="DOE Joint Genome Institute"/>
            <person name="Kuo A."/>
            <person name="Miyauchi S."/>
            <person name="Kiss E."/>
            <person name="Drula E."/>
            <person name="Kohler A."/>
            <person name="Sanchez-Garcia M."/>
            <person name="Andreopoulos B."/>
            <person name="Barry K.W."/>
            <person name="Bonito G."/>
            <person name="Buee M."/>
            <person name="Carver A."/>
            <person name="Chen C."/>
            <person name="Cichocki N."/>
            <person name="Clum A."/>
            <person name="Culley D."/>
            <person name="Crous P.W."/>
            <person name="Fauchery L."/>
            <person name="Girlanda M."/>
            <person name="Hayes R."/>
            <person name="Keri Z."/>
            <person name="LaButti K."/>
            <person name="Lipzen A."/>
            <person name="Lombard V."/>
            <person name="Magnuson J."/>
            <person name="Maillard F."/>
            <person name="Morin E."/>
            <person name="Murat C."/>
            <person name="Nolan M."/>
            <person name="Ohm R."/>
            <person name="Pangilinan J."/>
            <person name="Pereira M."/>
            <person name="Perotto S."/>
            <person name="Peter M."/>
            <person name="Riley R."/>
            <person name="Sitrit Y."/>
            <person name="Stielow B."/>
            <person name="Szollosi G."/>
            <person name="Zifcakova L."/>
            <person name="Stursova M."/>
            <person name="Spatafora J.W."/>
            <person name="Tedersoo L."/>
            <person name="Vaario L.-M."/>
            <person name="Yamada A."/>
            <person name="Yan M."/>
            <person name="Wang P."/>
            <person name="Xu J."/>
            <person name="Bruns T."/>
            <person name="Baldrian P."/>
            <person name="Vilgalys R."/>
            <person name="Henrissat B."/>
            <person name="Grigoriev I.V."/>
            <person name="Hibbett D."/>
            <person name="Nagy L.G."/>
            <person name="Martin F.M."/>
        </authorList>
    </citation>
    <scope>NUCLEOTIDE SEQUENCE</scope>
    <source>
        <strain evidence="6">BED1</strain>
    </source>
</reference>
<dbReference type="PANTHER" id="PTHR11999">
    <property type="entry name" value="GROUP II PYRIDOXAL-5-PHOSPHATE DECARBOXYLASE"/>
    <property type="match status" value="1"/>
</dbReference>
<accession>A0AAD4C515</accession>
<protein>
    <submittedName>
        <fullName evidence="6">Pyridoxal phosphate-dependent decarboxylase</fullName>
    </submittedName>
</protein>
<dbReference type="Pfam" id="PF00282">
    <property type="entry name" value="Pyridoxal_deC"/>
    <property type="match status" value="1"/>
</dbReference>
<dbReference type="GO" id="GO:0030170">
    <property type="term" value="F:pyridoxal phosphate binding"/>
    <property type="evidence" value="ECO:0007669"/>
    <property type="project" value="InterPro"/>
</dbReference>
<reference evidence="6" key="2">
    <citation type="journal article" date="2020" name="Nat. Commun.">
        <title>Large-scale genome sequencing of mycorrhizal fungi provides insights into the early evolution of symbiotic traits.</title>
        <authorList>
            <person name="Miyauchi S."/>
            <person name="Kiss E."/>
            <person name="Kuo A."/>
            <person name="Drula E."/>
            <person name="Kohler A."/>
            <person name="Sanchez-Garcia M."/>
            <person name="Morin E."/>
            <person name="Andreopoulos B."/>
            <person name="Barry K.W."/>
            <person name="Bonito G."/>
            <person name="Buee M."/>
            <person name="Carver A."/>
            <person name="Chen C."/>
            <person name="Cichocki N."/>
            <person name="Clum A."/>
            <person name="Culley D."/>
            <person name="Crous P.W."/>
            <person name="Fauchery L."/>
            <person name="Girlanda M."/>
            <person name="Hayes R.D."/>
            <person name="Keri Z."/>
            <person name="LaButti K."/>
            <person name="Lipzen A."/>
            <person name="Lombard V."/>
            <person name="Magnuson J."/>
            <person name="Maillard F."/>
            <person name="Murat C."/>
            <person name="Nolan M."/>
            <person name="Ohm R.A."/>
            <person name="Pangilinan J."/>
            <person name="Pereira M.F."/>
            <person name="Perotto S."/>
            <person name="Peter M."/>
            <person name="Pfister S."/>
            <person name="Riley R."/>
            <person name="Sitrit Y."/>
            <person name="Stielow J.B."/>
            <person name="Szollosi G."/>
            <person name="Zifcakova L."/>
            <person name="Stursova M."/>
            <person name="Spatafora J.W."/>
            <person name="Tedersoo L."/>
            <person name="Vaario L.M."/>
            <person name="Yamada A."/>
            <person name="Yan M."/>
            <person name="Wang P."/>
            <person name="Xu J."/>
            <person name="Bruns T."/>
            <person name="Baldrian P."/>
            <person name="Vilgalys R."/>
            <person name="Dunand C."/>
            <person name="Henrissat B."/>
            <person name="Grigoriev I.V."/>
            <person name="Hibbett D."/>
            <person name="Nagy L.G."/>
            <person name="Martin F.M."/>
        </authorList>
    </citation>
    <scope>NUCLEOTIDE SEQUENCE</scope>
    <source>
        <strain evidence="6">BED1</strain>
    </source>
</reference>
<dbReference type="GO" id="GO:0005737">
    <property type="term" value="C:cytoplasm"/>
    <property type="evidence" value="ECO:0007669"/>
    <property type="project" value="TreeGrafter"/>
</dbReference>
<sequence length="160" mass="17391">MKQNKTKGLMHWQHPRFFAYFPIASTFEARLGDLYANVIGPNPGFNWSASPACTELEAVVMDWAAEMLGLDATFHNASGIGGGVLQTSASDSSLVATVAARSRFIRQHSNVPAEKLVLYTTTQTHLLGEKVGLVLGRRACARGYNRGVIPKPFCSARLPI</sequence>
<comment type="similarity">
    <text evidence="5">Belongs to the group II decarboxylase family.</text>
</comment>
<dbReference type="Gene3D" id="3.40.640.10">
    <property type="entry name" value="Type I PLP-dependent aspartate aminotransferase-like (Major domain)"/>
    <property type="match status" value="1"/>
</dbReference>
<evidence type="ECO:0000256" key="2">
    <source>
        <dbReference type="ARBA" id="ARBA00022793"/>
    </source>
</evidence>
<keyword evidence="2" id="KW-0210">Decarboxylase</keyword>
<dbReference type="InterPro" id="IPR002129">
    <property type="entry name" value="PyrdxlP-dep_de-COase"/>
</dbReference>
<dbReference type="SUPFAM" id="SSF53383">
    <property type="entry name" value="PLP-dependent transferases"/>
    <property type="match status" value="1"/>
</dbReference>
<dbReference type="PANTHER" id="PTHR11999:SF70">
    <property type="entry name" value="MIP05841P"/>
    <property type="match status" value="1"/>
</dbReference>
<keyword evidence="3 5" id="KW-0663">Pyridoxal phosphate</keyword>
<evidence type="ECO:0000313" key="7">
    <source>
        <dbReference type="Proteomes" id="UP001194468"/>
    </source>
</evidence>
<dbReference type="AlphaFoldDB" id="A0AAD4C515"/>
<organism evidence="6 7">
    <name type="scientific">Boletus edulis BED1</name>
    <dbReference type="NCBI Taxonomy" id="1328754"/>
    <lineage>
        <taxon>Eukaryota</taxon>
        <taxon>Fungi</taxon>
        <taxon>Dikarya</taxon>
        <taxon>Basidiomycota</taxon>
        <taxon>Agaricomycotina</taxon>
        <taxon>Agaricomycetes</taxon>
        <taxon>Agaricomycetidae</taxon>
        <taxon>Boletales</taxon>
        <taxon>Boletineae</taxon>
        <taxon>Boletaceae</taxon>
        <taxon>Boletoideae</taxon>
        <taxon>Boletus</taxon>
    </lineage>
</organism>
<dbReference type="InterPro" id="IPR010977">
    <property type="entry name" value="Aromatic_deC"/>
</dbReference>
<evidence type="ECO:0000313" key="6">
    <source>
        <dbReference type="EMBL" id="KAF8448704.1"/>
    </source>
</evidence>
<dbReference type="GO" id="GO:0019752">
    <property type="term" value="P:carboxylic acid metabolic process"/>
    <property type="evidence" value="ECO:0007669"/>
    <property type="project" value="InterPro"/>
</dbReference>
<dbReference type="InterPro" id="IPR015421">
    <property type="entry name" value="PyrdxlP-dep_Trfase_major"/>
</dbReference>
<gene>
    <name evidence="6" type="ORF">L210DRAFT_3756594</name>
</gene>
<dbReference type="InterPro" id="IPR015424">
    <property type="entry name" value="PyrdxlP-dep_Trfase"/>
</dbReference>
<evidence type="ECO:0000256" key="4">
    <source>
        <dbReference type="ARBA" id="ARBA00023239"/>
    </source>
</evidence>
<comment type="caution">
    <text evidence="6">The sequence shown here is derived from an EMBL/GenBank/DDBJ whole genome shotgun (WGS) entry which is preliminary data.</text>
</comment>
<dbReference type="Gene3D" id="1.20.1340.10">
    <property type="entry name" value="dopa decarboxylase, N-terminal domain"/>
    <property type="match status" value="1"/>
</dbReference>
<keyword evidence="4 5" id="KW-0456">Lyase</keyword>
<dbReference type="GO" id="GO:0006520">
    <property type="term" value="P:amino acid metabolic process"/>
    <property type="evidence" value="ECO:0007669"/>
    <property type="project" value="InterPro"/>
</dbReference>
<evidence type="ECO:0000256" key="5">
    <source>
        <dbReference type="RuleBase" id="RU000382"/>
    </source>
</evidence>
<dbReference type="EMBL" id="WHUW01000003">
    <property type="protein sequence ID" value="KAF8448704.1"/>
    <property type="molecule type" value="Genomic_DNA"/>
</dbReference>
<proteinExistence type="inferred from homology"/>
<evidence type="ECO:0000256" key="3">
    <source>
        <dbReference type="ARBA" id="ARBA00022898"/>
    </source>
</evidence>
<dbReference type="Proteomes" id="UP001194468">
    <property type="component" value="Unassembled WGS sequence"/>
</dbReference>
<dbReference type="PRINTS" id="PR00800">
    <property type="entry name" value="YHDCRBOXLASE"/>
</dbReference>
<name>A0AAD4C515_BOLED</name>
<keyword evidence="7" id="KW-1185">Reference proteome</keyword>
<comment type="cofactor">
    <cofactor evidence="1 5">
        <name>pyridoxal 5'-phosphate</name>
        <dbReference type="ChEBI" id="CHEBI:597326"/>
    </cofactor>
</comment>
<dbReference type="GO" id="GO:0016831">
    <property type="term" value="F:carboxy-lyase activity"/>
    <property type="evidence" value="ECO:0007669"/>
    <property type="project" value="UniProtKB-KW"/>
</dbReference>